<accession>A0ABT7ST89</accession>
<dbReference type="InterPro" id="IPR005790">
    <property type="entry name" value="DNA_polIII_delta"/>
</dbReference>
<dbReference type="PANTHER" id="PTHR34388:SF1">
    <property type="entry name" value="DNA POLYMERASE III SUBUNIT DELTA"/>
    <property type="match status" value="1"/>
</dbReference>
<evidence type="ECO:0000313" key="13">
    <source>
        <dbReference type="Proteomes" id="UP001241056"/>
    </source>
</evidence>
<dbReference type="Gene3D" id="1.20.272.10">
    <property type="match status" value="1"/>
</dbReference>
<dbReference type="Gene3D" id="3.40.50.300">
    <property type="entry name" value="P-loop containing nucleotide triphosphate hydrolases"/>
    <property type="match status" value="1"/>
</dbReference>
<dbReference type="Pfam" id="PF06144">
    <property type="entry name" value="DNA_pol3_delta"/>
    <property type="match status" value="1"/>
</dbReference>
<dbReference type="EC" id="2.7.7.7" evidence="1 9"/>
<dbReference type="NCBIfam" id="TIGR01128">
    <property type="entry name" value="holA"/>
    <property type="match status" value="1"/>
</dbReference>
<evidence type="ECO:0000256" key="7">
    <source>
        <dbReference type="ARBA" id="ARBA00034754"/>
    </source>
</evidence>
<evidence type="ECO:0000256" key="9">
    <source>
        <dbReference type="NCBIfam" id="TIGR01128"/>
    </source>
</evidence>
<evidence type="ECO:0000256" key="2">
    <source>
        <dbReference type="ARBA" id="ARBA00017703"/>
    </source>
</evidence>
<keyword evidence="5" id="KW-0235">DNA replication</keyword>
<organism evidence="12 13">
    <name type="scientific">Thiopseudomonas acetoxidans</name>
    <dbReference type="NCBI Taxonomy" id="3041622"/>
    <lineage>
        <taxon>Bacteria</taxon>
        <taxon>Pseudomonadati</taxon>
        <taxon>Pseudomonadota</taxon>
        <taxon>Gammaproteobacteria</taxon>
        <taxon>Pseudomonadales</taxon>
        <taxon>Pseudomonadaceae</taxon>
        <taxon>Thiopseudomonas</taxon>
    </lineage>
</organism>
<sequence>MRLYPEKLSGQLKKQLLPVYLISSDDPLLQQEASDTVRQACRAQGYTERQVFSVERSFNWNQLREASATLSLFAEKRILEVRIPSGKPGDQGALVLQEYLARPAEDTVLLISLPRLDGNTLRTKWAKALQDSPLCGFVQIPVITPEQLPQWLNQRLKQKGLSADTEVLELISDRVEGNLLAAAQEIEKLTLLTDAKHLDSATVQNAIADSARYDIFTLVDAALASDTPRSLRILSGLRAEGNEVPVILWALARDIRQLSLFAAQIEQGQSMQQVTNRVWPASRKPIIQKALQRHPAQHWQKLLQDAQLIDEQAKGQAPGSAWLSLEQLLLKF</sequence>
<keyword evidence="3 12" id="KW-0808">Transferase</keyword>
<proteinExistence type="inferred from homology"/>
<evidence type="ECO:0000259" key="10">
    <source>
        <dbReference type="Pfam" id="PF06144"/>
    </source>
</evidence>
<evidence type="ECO:0000256" key="8">
    <source>
        <dbReference type="ARBA" id="ARBA00049244"/>
    </source>
</evidence>
<dbReference type="InterPro" id="IPR027417">
    <property type="entry name" value="P-loop_NTPase"/>
</dbReference>
<comment type="catalytic activity">
    <reaction evidence="8">
        <text>DNA(n) + a 2'-deoxyribonucleoside 5'-triphosphate = DNA(n+1) + diphosphate</text>
        <dbReference type="Rhea" id="RHEA:22508"/>
        <dbReference type="Rhea" id="RHEA-COMP:17339"/>
        <dbReference type="Rhea" id="RHEA-COMP:17340"/>
        <dbReference type="ChEBI" id="CHEBI:33019"/>
        <dbReference type="ChEBI" id="CHEBI:61560"/>
        <dbReference type="ChEBI" id="CHEBI:173112"/>
        <dbReference type="EC" id="2.7.7.7"/>
    </reaction>
</comment>
<reference evidence="12 13" key="1">
    <citation type="submission" date="2023-06" db="EMBL/GenBank/DDBJ databases">
        <title>Thiopseudomonas sp. CY1220 draft genome sequence.</title>
        <authorList>
            <person name="Zhao G."/>
            <person name="An M."/>
        </authorList>
    </citation>
    <scope>NUCLEOTIDE SEQUENCE [LARGE SCALE GENOMIC DNA]</scope>
    <source>
        <strain evidence="12 13">CY1220</strain>
    </source>
</reference>
<dbReference type="InterPro" id="IPR048466">
    <property type="entry name" value="DNA_pol3_delta-like_C"/>
</dbReference>
<gene>
    <name evidence="12" type="primary">holA</name>
    <name evidence="12" type="ORF">QEZ41_10950</name>
</gene>
<dbReference type="SUPFAM" id="SSF48019">
    <property type="entry name" value="post-AAA+ oligomerization domain-like"/>
    <property type="match status" value="1"/>
</dbReference>
<evidence type="ECO:0000256" key="4">
    <source>
        <dbReference type="ARBA" id="ARBA00022695"/>
    </source>
</evidence>
<evidence type="ECO:0000313" key="12">
    <source>
        <dbReference type="EMBL" id="MDM7858782.1"/>
    </source>
</evidence>
<name>A0ABT7ST89_9GAMM</name>
<comment type="caution">
    <text evidence="12">The sequence shown here is derived from an EMBL/GenBank/DDBJ whole genome shotgun (WGS) entry which is preliminary data.</text>
</comment>
<dbReference type="Proteomes" id="UP001241056">
    <property type="component" value="Unassembled WGS sequence"/>
</dbReference>
<evidence type="ECO:0000256" key="1">
    <source>
        <dbReference type="ARBA" id="ARBA00012417"/>
    </source>
</evidence>
<dbReference type="Pfam" id="PF21694">
    <property type="entry name" value="DNA_pol3_delta_C"/>
    <property type="match status" value="1"/>
</dbReference>
<keyword evidence="6" id="KW-0239">DNA-directed DNA polymerase</keyword>
<keyword evidence="13" id="KW-1185">Reference proteome</keyword>
<keyword evidence="4 12" id="KW-0548">Nucleotidyltransferase</keyword>
<feature type="domain" description="DNA polymerase III delta N-terminal" evidence="10">
    <location>
        <begin position="20"/>
        <end position="130"/>
    </location>
</feature>
<dbReference type="InterPro" id="IPR010372">
    <property type="entry name" value="DNA_pol3_delta_N"/>
</dbReference>
<dbReference type="SUPFAM" id="SSF52540">
    <property type="entry name" value="P-loop containing nucleoside triphosphate hydrolases"/>
    <property type="match status" value="1"/>
</dbReference>
<evidence type="ECO:0000256" key="3">
    <source>
        <dbReference type="ARBA" id="ARBA00022679"/>
    </source>
</evidence>
<comment type="similarity">
    <text evidence="7">Belongs to the DNA polymerase HolA subunit family.</text>
</comment>
<dbReference type="GO" id="GO:0003887">
    <property type="term" value="F:DNA-directed DNA polymerase activity"/>
    <property type="evidence" value="ECO:0007669"/>
    <property type="project" value="UniProtKB-EC"/>
</dbReference>
<evidence type="ECO:0000256" key="5">
    <source>
        <dbReference type="ARBA" id="ARBA00022705"/>
    </source>
</evidence>
<dbReference type="PANTHER" id="PTHR34388">
    <property type="entry name" value="DNA POLYMERASE III SUBUNIT DELTA"/>
    <property type="match status" value="1"/>
</dbReference>
<dbReference type="InterPro" id="IPR008921">
    <property type="entry name" value="DNA_pol3_clamp-load_cplx_C"/>
</dbReference>
<dbReference type="CDD" id="cd18138">
    <property type="entry name" value="HLD_clamp_pol_III_delta"/>
    <property type="match status" value="1"/>
</dbReference>
<evidence type="ECO:0000256" key="6">
    <source>
        <dbReference type="ARBA" id="ARBA00022932"/>
    </source>
</evidence>
<feature type="domain" description="DNA polymerase III delta subunit-like C-terminal" evidence="11">
    <location>
        <begin position="214"/>
        <end position="331"/>
    </location>
</feature>
<evidence type="ECO:0000259" key="11">
    <source>
        <dbReference type="Pfam" id="PF21694"/>
    </source>
</evidence>
<dbReference type="RefSeq" id="WP_289411630.1">
    <property type="nucleotide sequence ID" value="NZ_JAUCDY010000016.1"/>
</dbReference>
<dbReference type="Gene3D" id="1.10.8.60">
    <property type="match status" value="1"/>
</dbReference>
<dbReference type="EMBL" id="JAUCDY010000016">
    <property type="protein sequence ID" value="MDM7858782.1"/>
    <property type="molecule type" value="Genomic_DNA"/>
</dbReference>
<protein>
    <recommendedName>
        <fullName evidence="2 9">DNA polymerase III subunit delta</fullName>
        <ecNumber evidence="1 9">2.7.7.7</ecNumber>
    </recommendedName>
</protein>